<organism evidence="12 13">
    <name type="scientific">Ascodesmis nigricans</name>
    <dbReference type="NCBI Taxonomy" id="341454"/>
    <lineage>
        <taxon>Eukaryota</taxon>
        <taxon>Fungi</taxon>
        <taxon>Dikarya</taxon>
        <taxon>Ascomycota</taxon>
        <taxon>Pezizomycotina</taxon>
        <taxon>Pezizomycetes</taxon>
        <taxon>Pezizales</taxon>
        <taxon>Ascodesmidaceae</taxon>
        <taxon>Ascodesmis</taxon>
    </lineage>
</organism>
<comment type="catalytic activity">
    <reaction evidence="8">
        <text>L-threonyl-[protein] + ATP = O-phospho-L-threonyl-[protein] + ADP + H(+)</text>
        <dbReference type="Rhea" id="RHEA:46608"/>
        <dbReference type="Rhea" id="RHEA-COMP:11060"/>
        <dbReference type="Rhea" id="RHEA-COMP:11605"/>
        <dbReference type="ChEBI" id="CHEBI:15378"/>
        <dbReference type="ChEBI" id="CHEBI:30013"/>
        <dbReference type="ChEBI" id="CHEBI:30616"/>
        <dbReference type="ChEBI" id="CHEBI:61977"/>
        <dbReference type="ChEBI" id="CHEBI:456216"/>
        <dbReference type="EC" id="2.7.11.1"/>
    </reaction>
</comment>
<dbReference type="InterPro" id="IPR011009">
    <property type="entry name" value="Kinase-like_dom_sf"/>
</dbReference>
<evidence type="ECO:0000256" key="3">
    <source>
        <dbReference type="ARBA" id="ARBA00012513"/>
    </source>
</evidence>
<dbReference type="InParanoid" id="A0A4S2MQH2"/>
<dbReference type="Proteomes" id="UP000298138">
    <property type="component" value="Unassembled WGS sequence"/>
</dbReference>
<evidence type="ECO:0000256" key="6">
    <source>
        <dbReference type="ARBA" id="ARBA00030980"/>
    </source>
</evidence>
<dbReference type="Gene3D" id="1.10.510.10">
    <property type="entry name" value="Transferase(Phosphotransferase) domain 1"/>
    <property type="match status" value="1"/>
</dbReference>
<proteinExistence type="predicted"/>
<evidence type="ECO:0000256" key="9">
    <source>
        <dbReference type="ARBA" id="ARBA00048679"/>
    </source>
</evidence>
<dbReference type="GO" id="GO:0005524">
    <property type="term" value="F:ATP binding"/>
    <property type="evidence" value="ECO:0007669"/>
    <property type="project" value="InterPro"/>
</dbReference>
<sequence>MSFNAHVEELKRKIEHNSTGMPPHASVSSEDFDKLLRSSSLLTAVTPTISRLLTLLSSFIAATQLPSRSKPGSKLHIDILDFLPDLSSNRQHLEIGAIATLLSTFIHEATDEDIWSAVYGVLTPVTPPTTPCATISSVLDTPIRFSTGSLHNTSESRSYMDEVIKNEIADHIYMGLPDFFNKFFHSVDGLQSLAEAVFTKCRQTGSYTQGQAERWRSFPATCRESEVVTWFREEVEALAQFALEETQDTEHAARLASRRVISRGDHPLPGSTAPRKLDIGFSIFKGQGDVETTPAGNQGTVECTWEEILVPGELKGGQSRDPKSITWCDLARYVREVYAAQDTRRFSHGFTLCGDVMRVWRFDRGAIYAAPPFSVNQDGQRFVMVVLGYLLMREEELGYDTTICKDGGKQYISVVRNGKEERFLIDQVMHRQSSIIGRGTTCWKVTLKGSNEKFVIKDSWQYEGKVDEGELLKEITKKSVQNVAHCYHSEIVRIGDMNDDLHGNVRKEINLYSGKKLKPRQNHLTTALSKTTSSNSTLRKRVAPTTLESSIRKKSRSNSEGGNGNGSALNRFHKRIIMSRCGKPLYMAGTRIGVLKGLIGAISGHQNLFRNKILHRDISIGNVLLSEDETEGFLIDLDHAIRLGRKENSGARGRTGTKVFMSIGLLLQGYEPNKKPHSFMDDLESFFWLLFWICVHYSGPGGEGVRKATNYEDWNYRALEKLGNDKVGFITDEQDFLTRINADFSDYFAPLVPWVNRLRREVFPGGLRWKEEDRTLYERMKDVLHRAMKDPAVMAEWPEGEEMGQTY</sequence>
<protein>
    <recommendedName>
        <fullName evidence="5">EKC/KEOPS complex subunit BUD32</fullName>
        <ecNumber evidence="3">2.7.11.1</ecNumber>
    </recommendedName>
    <alternativeName>
        <fullName evidence="6 7">Atypical Serine/threonine protein kinase BUD32</fullName>
    </alternativeName>
    <alternativeName>
        <fullName evidence="4">EKC/KEOPS complex subunit bud32</fullName>
    </alternativeName>
</protein>
<dbReference type="STRING" id="341454.A0A4S2MQH2"/>
<reference evidence="12 13" key="1">
    <citation type="submission" date="2019-04" db="EMBL/GenBank/DDBJ databases">
        <title>Comparative genomics and transcriptomics to analyze fruiting body development in filamentous ascomycetes.</title>
        <authorList>
            <consortium name="DOE Joint Genome Institute"/>
            <person name="Lutkenhaus R."/>
            <person name="Traeger S."/>
            <person name="Breuer J."/>
            <person name="Kuo A."/>
            <person name="Lipzen A."/>
            <person name="Pangilinan J."/>
            <person name="Dilworth D."/>
            <person name="Sandor L."/>
            <person name="Poggeler S."/>
            <person name="Barry K."/>
            <person name="Grigoriev I.V."/>
            <person name="Nowrousian M."/>
        </authorList>
    </citation>
    <scope>NUCLEOTIDE SEQUENCE [LARGE SCALE GENOMIC DNA]</scope>
    <source>
        <strain evidence="12 13">CBS 389.68</strain>
    </source>
</reference>
<evidence type="ECO:0000313" key="12">
    <source>
        <dbReference type="EMBL" id="TGZ76577.1"/>
    </source>
</evidence>
<dbReference type="InterPro" id="IPR000719">
    <property type="entry name" value="Prot_kinase_dom"/>
</dbReference>
<dbReference type="InterPro" id="IPR040976">
    <property type="entry name" value="Pkinase_fungal"/>
</dbReference>
<dbReference type="Pfam" id="PF17667">
    <property type="entry name" value="Pkinase_fungal"/>
    <property type="match status" value="1"/>
</dbReference>
<evidence type="ECO:0000256" key="4">
    <source>
        <dbReference type="ARBA" id="ARBA00013948"/>
    </source>
</evidence>
<comment type="function">
    <text evidence="1">Component of the EKC/KEOPS complex that is required for the formation of a threonylcarbamoyl group on adenosine at position 37 (t(6)A37) in tRNAs that read codons beginning with adenine. The complex is probably involved in the transfer of the threonylcarbamoyl moiety of threonylcarbamoyl-AMP (TC-AMP) to the N6 group of A37. BUD32 has ATPase activity in the context of the EKC/KEOPS complex and likely plays a supporting role to the catalytic subunit KAE1. The EKC/KEOPS complex also promotes both telomere uncapping and telomere elongation. The complex is required for efficient recruitment of transcriptional coactivators.</text>
</comment>
<dbReference type="PANTHER" id="PTHR38248:SF2">
    <property type="entry name" value="FUNK1 11"/>
    <property type="match status" value="1"/>
</dbReference>
<evidence type="ECO:0000259" key="11">
    <source>
        <dbReference type="PROSITE" id="PS50011"/>
    </source>
</evidence>
<evidence type="ECO:0000256" key="2">
    <source>
        <dbReference type="ARBA" id="ARBA00011534"/>
    </source>
</evidence>
<comment type="subunit">
    <text evidence="2">Component of the EKC/KEOPS complex composed of at least BUD32, CGI121, GON7, KAE1 and PCC1; the whole complex dimerizes.</text>
</comment>
<evidence type="ECO:0000256" key="7">
    <source>
        <dbReference type="ARBA" id="ARBA00033194"/>
    </source>
</evidence>
<evidence type="ECO:0000313" key="13">
    <source>
        <dbReference type="Proteomes" id="UP000298138"/>
    </source>
</evidence>
<dbReference type="OrthoDB" id="5584477at2759"/>
<evidence type="ECO:0000256" key="10">
    <source>
        <dbReference type="SAM" id="MobiDB-lite"/>
    </source>
</evidence>
<name>A0A4S2MQH2_9PEZI</name>
<keyword evidence="13" id="KW-1185">Reference proteome</keyword>
<accession>A0A4S2MQH2</accession>
<comment type="catalytic activity">
    <reaction evidence="9">
        <text>L-seryl-[protein] + ATP = O-phospho-L-seryl-[protein] + ADP + H(+)</text>
        <dbReference type="Rhea" id="RHEA:17989"/>
        <dbReference type="Rhea" id="RHEA-COMP:9863"/>
        <dbReference type="Rhea" id="RHEA-COMP:11604"/>
        <dbReference type="ChEBI" id="CHEBI:15378"/>
        <dbReference type="ChEBI" id="CHEBI:29999"/>
        <dbReference type="ChEBI" id="CHEBI:30616"/>
        <dbReference type="ChEBI" id="CHEBI:83421"/>
        <dbReference type="ChEBI" id="CHEBI:456216"/>
        <dbReference type="EC" id="2.7.11.1"/>
    </reaction>
</comment>
<feature type="region of interest" description="Disordered" evidence="10">
    <location>
        <begin position="528"/>
        <end position="567"/>
    </location>
</feature>
<feature type="compositionally biased region" description="Polar residues" evidence="10">
    <location>
        <begin position="528"/>
        <end position="537"/>
    </location>
</feature>
<evidence type="ECO:0000256" key="5">
    <source>
        <dbReference type="ARBA" id="ARBA00019973"/>
    </source>
</evidence>
<dbReference type="InterPro" id="IPR008266">
    <property type="entry name" value="Tyr_kinase_AS"/>
</dbReference>
<gene>
    <name evidence="12" type="ORF">EX30DRAFT_375391</name>
</gene>
<feature type="domain" description="Protein kinase" evidence="11">
    <location>
        <begin position="430"/>
        <end position="788"/>
    </location>
</feature>
<evidence type="ECO:0000256" key="1">
    <source>
        <dbReference type="ARBA" id="ARBA00003747"/>
    </source>
</evidence>
<dbReference type="PROSITE" id="PS50011">
    <property type="entry name" value="PROTEIN_KINASE_DOM"/>
    <property type="match status" value="1"/>
</dbReference>
<dbReference type="AlphaFoldDB" id="A0A4S2MQH2"/>
<dbReference type="PROSITE" id="PS00109">
    <property type="entry name" value="PROTEIN_KINASE_TYR"/>
    <property type="match status" value="1"/>
</dbReference>
<dbReference type="GO" id="GO:0004674">
    <property type="term" value="F:protein serine/threonine kinase activity"/>
    <property type="evidence" value="ECO:0007669"/>
    <property type="project" value="UniProtKB-EC"/>
</dbReference>
<dbReference type="EMBL" id="ML220173">
    <property type="protein sequence ID" value="TGZ76577.1"/>
    <property type="molecule type" value="Genomic_DNA"/>
</dbReference>
<dbReference type="SUPFAM" id="SSF56112">
    <property type="entry name" value="Protein kinase-like (PK-like)"/>
    <property type="match status" value="1"/>
</dbReference>
<evidence type="ECO:0000256" key="8">
    <source>
        <dbReference type="ARBA" id="ARBA00047899"/>
    </source>
</evidence>
<dbReference type="EC" id="2.7.11.1" evidence="3"/>
<dbReference type="PANTHER" id="PTHR38248">
    <property type="entry name" value="FUNK1 6"/>
    <property type="match status" value="1"/>
</dbReference>